<keyword evidence="4" id="KW-0233">DNA recombination</keyword>
<dbReference type="PANTHER" id="PTHR30349">
    <property type="entry name" value="PHAGE INTEGRASE-RELATED"/>
    <property type="match status" value="1"/>
</dbReference>
<dbReference type="InterPro" id="IPR050090">
    <property type="entry name" value="Tyrosine_recombinase_XerCD"/>
</dbReference>
<evidence type="ECO:0000259" key="8">
    <source>
        <dbReference type="PROSITE" id="PS51900"/>
    </source>
</evidence>
<keyword evidence="2" id="KW-0229">DNA integration</keyword>
<evidence type="ECO:0000313" key="9">
    <source>
        <dbReference type="EMBL" id="NYG35407.1"/>
    </source>
</evidence>
<dbReference type="Pfam" id="PF00589">
    <property type="entry name" value="Phage_integrase"/>
    <property type="match status" value="1"/>
</dbReference>
<dbReference type="InterPro" id="IPR013762">
    <property type="entry name" value="Integrase-like_cat_sf"/>
</dbReference>
<dbReference type="PANTHER" id="PTHR30349:SF41">
    <property type="entry name" value="INTEGRASE_RECOMBINASE PROTEIN MJ0367-RELATED"/>
    <property type="match status" value="1"/>
</dbReference>
<dbReference type="SUPFAM" id="SSF56349">
    <property type="entry name" value="DNA breaking-rejoining enzymes"/>
    <property type="match status" value="1"/>
</dbReference>
<comment type="caution">
    <text evidence="9">The sequence shown here is derived from an EMBL/GenBank/DDBJ whole genome shotgun (WGS) entry which is preliminary data.</text>
</comment>
<feature type="domain" description="Tyr recombinase" evidence="7">
    <location>
        <begin position="146"/>
        <end position="343"/>
    </location>
</feature>
<dbReference type="GO" id="GO:0003677">
    <property type="term" value="F:DNA binding"/>
    <property type="evidence" value="ECO:0007669"/>
    <property type="project" value="UniProtKB-UniRule"/>
</dbReference>
<dbReference type="RefSeq" id="WP_179636311.1">
    <property type="nucleotide sequence ID" value="NZ_JACCFH010000002.1"/>
</dbReference>
<keyword evidence="10" id="KW-1185">Reference proteome</keyword>
<accession>A0A7Y9R1C5</accession>
<dbReference type="GO" id="GO:0015074">
    <property type="term" value="P:DNA integration"/>
    <property type="evidence" value="ECO:0007669"/>
    <property type="project" value="UniProtKB-KW"/>
</dbReference>
<dbReference type="InterPro" id="IPR004107">
    <property type="entry name" value="Integrase_SAM-like_N"/>
</dbReference>
<keyword evidence="3 5" id="KW-0238">DNA-binding</keyword>
<dbReference type="InterPro" id="IPR044068">
    <property type="entry name" value="CB"/>
</dbReference>
<sequence length="346" mass="37690">MADEQGSEGAQRGGPSSELAVRPGDGRRAGGALLTQAAFQRLAEVPPEVEWFANLASPATRRAYETALQDFQSFVGLQRVEEFRVVTRAHVIAWRDDLVGRTLSGATVRHRLAALSSLFEYLCDRNAVTHNPVKGVRRPPIETYEGKTPALGDHQARQLLDAPGRVASTADGASSTALKDQRDKALLATLLYHGLRREELCRLSVKDAQQMRRGVMHLRVQGKGGKTRYVPLHPAAGMLIAEYLEGAGHGADGSGALFRALRGRRDQAPGLTPDAVYKIVRGHTAALGFEVGAHALRATAATNALDHQADIAKVQEWLGHANISTTRLYDRRQSRSQDSPTFKVHY</sequence>
<dbReference type="AlphaFoldDB" id="A0A7Y9R1C5"/>
<organism evidence="9 10">
    <name type="scientific">Sphaerotilus montanus</name>
    <dbReference type="NCBI Taxonomy" id="522889"/>
    <lineage>
        <taxon>Bacteria</taxon>
        <taxon>Pseudomonadati</taxon>
        <taxon>Pseudomonadota</taxon>
        <taxon>Betaproteobacteria</taxon>
        <taxon>Burkholderiales</taxon>
        <taxon>Sphaerotilaceae</taxon>
        <taxon>Sphaerotilus</taxon>
    </lineage>
</organism>
<evidence type="ECO:0000256" key="5">
    <source>
        <dbReference type="PROSITE-ProRule" id="PRU01248"/>
    </source>
</evidence>
<dbReference type="GO" id="GO:0006310">
    <property type="term" value="P:DNA recombination"/>
    <property type="evidence" value="ECO:0007669"/>
    <property type="project" value="UniProtKB-KW"/>
</dbReference>
<evidence type="ECO:0000313" key="10">
    <source>
        <dbReference type="Proteomes" id="UP000518288"/>
    </source>
</evidence>
<protein>
    <submittedName>
        <fullName evidence="9">Site-specific recombinase XerD</fullName>
    </submittedName>
</protein>
<feature type="domain" description="Core-binding (CB)" evidence="8">
    <location>
        <begin position="46"/>
        <end position="123"/>
    </location>
</feature>
<dbReference type="Pfam" id="PF02899">
    <property type="entry name" value="Phage_int_SAM_1"/>
    <property type="match status" value="1"/>
</dbReference>
<evidence type="ECO:0000256" key="6">
    <source>
        <dbReference type="SAM" id="MobiDB-lite"/>
    </source>
</evidence>
<evidence type="ECO:0000256" key="3">
    <source>
        <dbReference type="ARBA" id="ARBA00023125"/>
    </source>
</evidence>
<dbReference type="Proteomes" id="UP000518288">
    <property type="component" value="Unassembled WGS sequence"/>
</dbReference>
<feature type="region of interest" description="Disordered" evidence="6">
    <location>
        <begin position="1"/>
        <end position="25"/>
    </location>
</feature>
<evidence type="ECO:0000256" key="1">
    <source>
        <dbReference type="ARBA" id="ARBA00008857"/>
    </source>
</evidence>
<evidence type="ECO:0000256" key="2">
    <source>
        <dbReference type="ARBA" id="ARBA00022908"/>
    </source>
</evidence>
<evidence type="ECO:0000259" key="7">
    <source>
        <dbReference type="PROSITE" id="PS51898"/>
    </source>
</evidence>
<name>A0A7Y9R1C5_9BURK</name>
<reference evidence="9 10" key="1">
    <citation type="submission" date="2020-07" db="EMBL/GenBank/DDBJ databases">
        <title>Genomic Encyclopedia of Archaeal and Bacterial Type Strains, Phase II (KMG-II): from individual species to whole genera.</title>
        <authorList>
            <person name="Goeker M."/>
        </authorList>
    </citation>
    <scope>NUCLEOTIDE SEQUENCE [LARGE SCALE GENOMIC DNA]</scope>
    <source>
        <strain evidence="9 10">DSM 21226</strain>
    </source>
</reference>
<dbReference type="Gene3D" id="1.10.443.10">
    <property type="entry name" value="Intergrase catalytic core"/>
    <property type="match status" value="1"/>
</dbReference>
<comment type="similarity">
    <text evidence="1">Belongs to the 'phage' integrase family.</text>
</comment>
<dbReference type="Gene3D" id="1.10.150.130">
    <property type="match status" value="1"/>
</dbReference>
<dbReference type="EMBL" id="JACCFH010000002">
    <property type="protein sequence ID" value="NYG35407.1"/>
    <property type="molecule type" value="Genomic_DNA"/>
</dbReference>
<dbReference type="PROSITE" id="PS51900">
    <property type="entry name" value="CB"/>
    <property type="match status" value="1"/>
</dbReference>
<dbReference type="InterPro" id="IPR011010">
    <property type="entry name" value="DNA_brk_join_enz"/>
</dbReference>
<gene>
    <name evidence="9" type="ORF">BDD16_004469</name>
</gene>
<evidence type="ECO:0000256" key="4">
    <source>
        <dbReference type="ARBA" id="ARBA00023172"/>
    </source>
</evidence>
<dbReference type="InterPro" id="IPR002104">
    <property type="entry name" value="Integrase_catalytic"/>
</dbReference>
<dbReference type="InterPro" id="IPR010998">
    <property type="entry name" value="Integrase_recombinase_N"/>
</dbReference>
<proteinExistence type="inferred from homology"/>
<dbReference type="PROSITE" id="PS51898">
    <property type="entry name" value="TYR_RECOMBINASE"/>
    <property type="match status" value="1"/>
</dbReference>